<reference evidence="3" key="2">
    <citation type="submission" date="2021-04" db="EMBL/GenBank/DDBJ databases">
        <title>Brevibacillus composti FJAT-54423, complete genome.</title>
        <authorList>
            <person name="Tang R."/>
        </authorList>
    </citation>
    <scope>NUCLEOTIDE SEQUENCE</scope>
    <source>
        <strain evidence="3">FJAT-54424</strain>
    </source>
</reference>
<dbReference type="EMBL" id="CP073708">
    <property type="protein sequence ID" value="QUO40805.1"/>
    <property type="molecule type" value="Genomic_DNA"/>
</dbReference>
<evidence type="ECO:0000313" key="5">
    <source>
        <dbReference type="Proteomes" id="UP000677234"/>
    </source>
</evidence>
<dbReference type="EMBL" id="CP066308">
    <property type="protein sequence ID" value="QQE73722.1"/>
    <property type="molecule type" value="Genomic_DNA"/>
</dbReference>
<dbReference type="RefSeq" id="WP_198827324.1">
    <property type="nucleotide sequence ID" value="NZ_CP066308.1"/>
</dbReference>
<feature type="region of interest" description="Disordered" evidence="1">
    <location>
        <begin position="257"/>
        <end position="280"/>
    </location>
</feature>
<evidence type="ECO:0000313" key="4">
    <source>
        <dbReference type="Proteomes" id="UP000595847"/>
    </source>
</evidence>
<protein>
    <submittedName>
        <fullName evidence="2">Uncharacterized protein</fullName>
    </submittedName>
</protein>
<evidence type="ECO:0000313" key="3">
    <source>
        <dbReference type="EMBL" id="QUO40805.1"/>
    </source>
</evidence>
<dbReference type="KEGG" id="bcop:JD108_17820"/>
<dbReference type="Proteomes" id="UP000677234">
    <property type="component" value="Chromosome"/>
</dbReference>
<accession>A0A7T5EJG9</accession>
<sequence length="604" mass="65650">MLADMGLAYFQKYAEHNLAYSHLSEAMKTGSGEQKIKEVLNRVAAEMTESNGQKGPYKKTDLPPLPDGSVQGFAIGYQVLGSEIRLRDNPGQPYVLKLRVSVVGIPARGSDDLSVVKSRVRLDSTVYINTIAAPFHYAVSTPGQLRLFGGANLIGHVAADHVVTSTDYRYSTEDDDPAQPPIWHVGTGDDQKNRPYVEGILSLSHPASQADGLVSGLYRLAPGDLDTVTRSDSRISIEDVKEPVIIQSRKDLASLFSPKTLPEGSQETLLSAPPKRPYEPGYEPPIVQNTQNAANGLRFAGGLTASEYIFEQIGQGKKESSSTESVAWDESLQLEPHTGSHSYLNDGFRTIGSIPAGTDSLAILAEDGSDMLGGSSATVLTARLTGDRLERASVRQLYIAPLSSDQAAMTTVEMGRLGSFIPDADAEERLSGEPFAFTGTIYVKGNLDIVGDIRINGTIFVDGDVLIREIANLDDRNLAIVATGTISLTSRYTRETDPAYHSADSWESLPPLSAFLYSEKSMEIYSVASFNRILGGIATGSADSYIELNTKRNEDEGLASRFAIQFNRRIFEAETPGLPSAEEIYLDLYDLQYSPHPEEVRIQP</sequence>
<evidence type="ECO:0000313" key="2">
    <source>
        <dbReference type="EMBL" id="QQE73722.1"/>
    </source>
</evidence>
<proteinExistence type="predicted"/>
<reference evidence="2 4" key="1">
    <citation type="submission" date="2020-12" db="EMBL/GenBank/DDBJ databases">
        <title>strain FJAT-54423T represents a novel species of the genus Brevibacillus.</title>
        <authorList>
            <person name="Tang R."/>
        </authorList>
    </citation>
    <scope>NUCLEOTIDE SEQUENCE [LARGE SCALE GENOMIC DNA]</scope>
    <source>
        <strain evidence="2 4">FJAT-54423</strain>
    </source>
</reference>
<feature type="region of interest" description="Disordered" evidence="1">
    <location>
        <begin position="170"/>
        <end position="189"/>
    </location>
</feature>
<dbReference type="Proteomes" id="UP000595847">
    <property type="component" value="Chromosome"/>
</dbReference>
<gene>
    <name evidence="2" type="ORF">JD108_17820</name>
    <name evidence="3" type="ORF">KDJ56_17760</name>
</gene>
<dbReference type="AlphaFoldDB" id="A0A7T5EJG9"/>
<keyword evidence="5" id="KW-1185">Reference proteome</keyword>
<evidence type="ECO:0000256" key="1">
    <source>
        <dbReference type="SAM" id="MobiDB-lite"/>
    </source>
</evidence>
<name>A0A7T5EJG9_9BACL</name>
<organism evidence="2 4">
    <name type="scientific">Brevibacillus composti</name>
    <dbReference type="NCBI Taxonomy" id="2796470"/>
    <lineage>
        <taxon>Bacteria</taxon>
        <taxon>Bacillati</taxon>
        <taxon>Bacillota</taxon>
        <taxon>Bacilli</taxon>
        <taxon>Bacillales</taxon>
        <taxon>Paenibacillaceae</taxon>
        <taxon>Brevibacillus</taxon>
    </lineage>
</organism>